<dbReference type="InterPro" id="IPR018087">
    <property type="entry name" value="Glyco_hydro_5_CS"/>
</dbReference>
<dbReference type="Pfam" id="PF00150">
    <property type="entry name" value="Cellulase"/>
    <property type="match status" value="1"/>
</dbReference>
<dbReference type="GO" id="GO:0008810">
    <property type="term" value="F:cellulase activity"/>
    <property type="evidence" value="ECO:0007669"/>
    <property type="project" value="UniProtKB-EC"/>
</dbReference>
<dbReference type="STRING" id="449.LHA_2540"/>
<dbReference type="KEGG" id="lha:LHA_2540"/>
<keyword evidence="3" id="KW-0732">Signal</keyword>
<keyword evidence="6" id="KW-1185">Reference proteome</keyword>
<feature type="signal peptide" evidence="3">
    <location>
        <begin position="1"/>
        <end position="31"/>
    </location>
</feature>
<name>A0A0A8UVK8_LEGHA</name>
<dbReference type="AlphaFoldDB" id="A0A0A8UVK8"/>
<reference evidence="6" key="1">
    <citation type="submission" date="2014-09" db="EMBL/GenBank/DDBJ databases">
        <authorList>
            <person name="Gomez-Valero L."/>
        </authorList>
    </citation>
    <scope>NUCLEOTIDE SEQUENCE [LARGE SCALE GENOMIC DNA]</scope>
    <source>
        <strain evidence="6">ATCC35250</strain>
    </source>
</reference>
<dbReference type="PANTHER" id="PTHR34142">
    <property type="entry name" value="ENDO-BETA-1,4-GLUCANASE A"/>
    <property type="match status" value="1"/>
</dbReference>
<dbReference type="Proteomes" id="UP000032803">
    <property type="component" value="Chromosome I"/>
</dbReference>
<dbReference type="EC" id="3.2.1.4" evidence="5"/>
<organism evidence="5 6">
    <name type="scientific">Legionella hackeliae</name>
    <dbReference type="NCBI Taxonomy" id="449"/>
    <lineage>
        <taxon>Bacteria</taxon>
        <taxon>Pseudomonadati</taxon>
        <taxon>Pseudomonadota</taxon>
        <taxon>Gammaproteobacteria</taxon>
        <taxon>Legionellales</taxon>
        <taxon>Legionellaceae</taxon>
        <taxon>Legionella</taxon>
    </lineage>
</organism>
<dbReference type="EMBL" id="LN681225">
    <property type="protein sequence ID" value="CEK11546.1"/>
    <property type="molecule type" value="Genomic_DNA"/>
</dbReference>
<protein>
    <submittedName>
        <fullName evidence="5">Cellulase</fullName>
        <ecNumber evidence="5">3.2.1.4</ecNumber>
    </submittedName>
</protein>
<feature type="domain" description="Glycoside hydrolase family 5" evidence="4">
    <location>
        <begin position="465"/>
        <end position="717"/>
    </location>
</feature>
<evidence type="ECO:0000256" key="3">
    <source>
        <dbReference type="SAM" id="SignalP"/>
    </source>
</evidence>
<dbReference type="PATRIC" id="fig|449.7.peg.1074"/>
<dbReference type="InterPro" id="IPR001547">
    <property type="entry name" value="Glyco_hydro_5"/>
</dbReference>
<evidence type="ECO:0000256" key="1">
    <source>
        <dbReference type="ARBA" id="ARBA00022801"/>
    </source>
</evidence>
<evidence type="ECO:0000313" key="5">
    <source>
        <dbReference type="EMBL" id="CEK11546.1"/>
    </source>
</evidence>
<dbReference type="PANTHER" id="PTHR34142:SF1">
    <property type="entry name" value="GLYCOSIDE HYDROLASE FAMILY 5 DOMAIN-CONTAINING PROTEIN"/>
    <property type="match status" value="1"/>
</dbReference>
<dbReference type="Gene3D" id="3.20.20.80">
    <property type="entry name" value="Glycosidases"/>
    <property type="match status" value="1"/>
</dbReference>
<dbReference type="GO" id="GO:0000272">
    <property type="term" value="P:polysaccharide catabolic process"/>
    <property type="evidence" value="ECO:0007669"/>
    <property type="project" value="InterPro"/>
</dbReference>
<evidence type="ECO:0000259" key="4">
    <source>
        <dbReference type="Pfam" id="PF00150"/>
    </source>
</evidence>
<accession>A0A0A8UVK8</accession>
<dbReference type="HOGENOM" id="CLU_369119_0_0_6"/>
<keyword evidence="1 5" id="KW-0378">Hydrolase</keyword>
<sequence length="754" mass="81404">MSIIILLKGSNILKKYLLSLGFLALSQGVAALPVAQPTACVTSKFSAVGDQYWKTVTLKLTNNCGQVVDFQNTTVTFKSTTAVNTSFWGDFSPLPYPDNTLNIYSQNQTDGSFLATFNLHFPSYPGVDSKLPAGNSIQIKYGVSADNHVEGSTQVYLGSTIETGSLVLNNTSSKPNNVSQNYALIHLSMNGQTINTIQLPWASNVTVPGLASGDYSLSAETVSDSNGNSYQGNVQPSNFTVAANQVINATVSYTLVEQKGKITIAPQELPTELAGYTGNPSVLLTQSQTGNSMSQTLAWNTSTTITQLKEGGTYSLSTATINYNGFNCSPNFMPASVVANATTIPVSNLTYQCVQVNQRPVSLNVSGAPTTLTSLTITLTPNNNSAAVIQTIDLTNGAGSSTVSLTEGIIYTVSAETVAGYRIEFSPQPLTVTANATEIITLTAENTGTPVAVNGQLTVCGTKLCNVHGNPVQLKGMSTHGLQWYGLGTCITTQSLDALVNNFKANVIRLSMYVQEGGYETNPTKFTQEVSTLINEAYNRGIYVIVDWHMLDPGDPNYNLTRAKQFFSDIATTHKNKNNILYEIANEPNGVTWATIKNYANEIIPVIRAIDPKAPILIGTRAWSSLGVSDGQTYQEIVNNPVQFSNIMYTFHFYAASHRDNYLSALDNASQVLPIFVTEFGTQTFTGDGANDFVMSDRYMQLMANKKIGWTNWNYSDDFRSGAIWKTNTCSSGAFTDSNLKAAGVYIKNKIINP</sequence>
<evidence type="ECO:0000313" key="6">
    <source>
        <dbReference type="Proteomes" id="UP000032803"/>
    </source>
</evidence>
<evidence type="ECO:0000256" key="2">
    <source>
        <dbReference type="ARBA" id="ARBA00023295"/>
    </source>
</evidence>
<feature type="chain" id="PRO_5009754352" evidence="3">
    <location>
        <begin position="32"/>
        <end position="754"/>
    </location>
</feature>
<dbReference type="SUPFAM" id="SSF51445">
    <property type="entry name" value="(Trans)glycosidases"/>
    <property type="match status" value="1"/>
</dbReference>
<proteinExistence type="predicted"/>
<dbReference type="InterPro" id="IPR017853">
    <property type="entry name" value="GH"/>
</dbReference>
<dbReference type="PROSITE" id="PS00659">
    <property type="entry name" value="GLYCOSYL_HYDROL_F5"/>
    <property type="match status" value="1"/>
</dbReference>
<keyword evidence="2 5" id="KW-0326">Glycosidase</keyword>
<gene>
    <name evidence="5" type="ORF">LHA_2540</name>
</gene>